<feature type="signal peptide" evidence="2">
    <location>
        <begin position="1"/>
        <end position="24"/>
    </location>
</feature>
<evidence type="ECO:0000313" key="5">
    <source>
        <dbReference type="EMBL" id="MBJ7632205.1"/>
    </source>
</evidence>
<dbReference type="AlphaFoldDB" id="A0A4Z0RHZ7"/>
<dbReference type="Pfam" id="PF09972">
    <property type="entry name" value="DUF2207"/>
    <property type="match status" value="1"/>
</dbReference>
<evidence type="ECO:0000259" key="3">
    <source>
        <dbReference type="Pfam" id="PF09972"/>
    </source>
</evidence>
<dbReference type="Proteomes" id="UP000808038">
    <property type="component" value="Unassembled WGS sequence"/>
</dbReference>
<dbReference type="RefSeq" id="WP_003608449.1">
    <property type="nucleotide sequence ID" value="NZ_ALXH01000131.1"/>
</dbReference>
<keyword evidence="1" id="KW-1133">Transmembrane helix</keyword>
<proteinExistence type="predicted"/>
<feature type="transmembrane region" description="Helical" evidence="1">
    <location>
        <begin position="451"/>
        <end position="475"/>
    </location>
</feature>
<feature type="transmembrane region" description="Helical" evidence="1">
    <location>
        <begin position="427"/>
        <end position="445"/>
    </location>
</feature>
<keyword evidence="7" id="KW-1185">Reference proteome</keyword>
<keyword evidence="2" id="KW-0732">Signal</keyword>
<reference evidence="6" key="1">
    <citation type="submission" date="2020-02" db="EMBL/GenBank/DDBJ databases">
        <authorList>
            <person name="Fontana A."/>
            <person name="Patrone V."/>
            <person name="Morelli L."/>
        </authorList>
    </citation>
    <scope>NUCLEOTIDE SEQUENCE</scope>
    <source>
        <strain evidence="5">CCUG 30943</strain>
        <strain evidence="6">CCUG 43002</strain>
    </source>
</reference>
<evidence type="ECO:0000259" key="4">
    <source>
        <dbReference type="Pfam" id="PF20990"/>
    </source>
</evidence>
<dbReference type="InterPro" id="IPR048389">
    <property type="entry name" value="YciQ-like_C"/>
</dbReference>
<sequence>MIKILKVLLAVAIAMLVATQVASADDDYEIKQMREHVTVNSDGSAMIRYDLIYDFDADMNGVYVSQETDQDVKLIGSPTATVNGQSVGRYSAGSRYGLEQKRDGDVTQFRVHYPVKADHTYQVTWTYQLANVAKRYQDVGEINWKIIGANWQTDLQHTKIVIQLPKMTYQTLQAWTHSKSETKFVVDKQAGTLTYEKARVNPDQPVEVHTMFDQAALSTATQRTGNRRVAILDQERAIAERAEKTAKRDKAMQGYVTWLAILPFGLLMRLIALWRRIRVQNKHIIETPHNYELPSDLPPAVVGWQLRDSGAAVSTLFSATLMDLLAKRVLIVSEEPTKKWRKTNYRIQLDRTTAFNDFEETLLTILFGEQVAVGNSIQTQTMQDGESAFAKRYTNKIDRFEDQVRRAAKPVNLIDHDAVSQLTQWQVWTIVAAVAVVVINGAVWVMSSAHIAGWFIGVSVGLSVLIAVVAFAMAVKIRQIYTVEGWPIAEAWFGFGRMLRDVGQFEVKQVPDVMLWDRYLAYAVVLGVADKVADALRQAQLEPVDDMANFVPIYVAYTMFNPSSVSAFGVASSGSDTGGSWGAGGSSGGFGGGSGGGAF</sequence>
<keyword evidence="1" id="KW-0812">Transmembrane</keyword>
<reference evidence="6 7" key="2">
    <citation type="journal article" date="2021" name="Int. J. Food Microbiol.">
        <title>Safety demonstration of a microbial species for use in the food chain: Weissella confusa.</title>
        <authorList>
            <person name="Bourdichon F."/>
            <person name="Patrone V."/>
            <person name="Fontana A."/>
            <person name="Milani G."/>
            <person name="Morelli L."/>
        </authorList>
    </citation>
    <scope>NUCLEOTIDE SEQUENCE [LARGE SCALE GENOMIC DNA]</scope>
    <source>
        <strain evidence="5">CCUG 30943</strain>
        <strain evidence="6 7">CCUG 43002</strain>
    </source>
</reference>
<evidence type="ECO:0000313" key="6">
    <source>
        <dbReference type="EMBL" id="MBJ7638110.1"/>
    </source>
</evidence>
<feature type="chain" id="PRO_5044616882" evidence="2">
    <location>
        <begin position="25"/>
        <end position="599"/>
    </location>
</feature>
<protein>
    <submittedName>
        <fullName evidence="6">DUF2207 domain-containing protein</fullName>
    </submittedName>
</protein>
<dbReference type="Proteomes" id="UP000728106">
    <property type="component" value="Unassembled WGS sequence"/>
</dbReference>
<evidence type="ECO:0000256" key="2">
    <source>
        <dbReference type="SAM" id="SignalP"/>
    </source>
</evidence>
<dbReference type="InterPro" id="IPR018702">
    <property type="entry name" value="DUF2207"/>
</dbReference>
<organism evidence="6 7">
    <name type="scientific">Weissella confusa</name>
    <name type="common">Lactobacillus confusus</name>
    <dbReference type="NCBI Taxonomy" id="1583"/>
    <lineage>
        <taxon>Bacteria</taxon>
        <taxon>Bacillati</taxon>
        <taxon>Bacillota</taxon>
        <taxon>Bacilli</taxon>
        <taxon>Lactobacillales</taxon>
        <taxon>Lactobacillaceae</taxon>
        <taxon>Weissella</taxon>
    </lineage>
</organism>
<gene>
    <name evidence="6" type="ORF">HAU20_01685</name>
    <name evidence="5" type="ORF">HAU43_03730</name>
</gene>
<evidence type="ECO:0000256" key="1">
    <source>
        <dbReference type="SAM" id="Phobius"/>
    </source>
</evidence>
<evidence type="ECO:0000313" key="7">
    <source>
        <dbReference type="Proteomes" id="UP000728106"/>
    </source>
</evidence>
<feature type="transmembrane region" description="Helical" evidence="1">
    <location>
        <begin position="255"/>
        <end position="274"/>
    </location>
</feature>
<feature type="domain" description="Predicted membrane protein YciQ-like C-terminal" evidence="4">
    <location>
        <begin position="289"/>
        <end position="536"/>
    </location>
</feature>
<dbReference type="Pfam" id="PF20990">
    <property type="entry name" value="DUF2207_C"/>
    <property type="match status" value="1"/>
</dbReference>
<dbReference type="EMBL" id="JAAOCP010000002">
    <property type="protein sequence ID" value="MBJ7638110.1"/>
    <property type="molecule type" value="Genomic_DNA"/>
</dbReference>
<name>A0A4Z0RHZ7_WEICO</name>
<comment type="caution">
    <text evidence="6">The sequence shown here is derived from an EMBL/GenBank/DDBJ whole genome shotgun (WGS) entry which is preliminary data.</text>
</comment>
<accession>A0A4Z0RHZ7</accession>
<keyword evidence="1" id="KW-0472">Membrane</keyword>
<dbReference type="EMBL" id="JAAOCX010000003">
    <property type="protein sequence ID" value="MBJ7632205.1"/>
    <property type="molecule type" value="Genomic_DNA"/>
</dbReference>
<feature type="domain" description="DUF2207" evidence="3">
    <location>
        <begin position="29"/>
        <end position="212"/>
    </location>
</feature>